<reference evidence="2" key="2">
    <citation type="submission" date="2015-01" db="EMBL/GenBank/DDBJ databases">
        <title>Evolutionary Origins and Diversification of the Mycorrhizal Mutualists.</title>
        <authorList>
            <consortium name="DOE Joint Genome Institute"/>
            <consortium name="Mycorrhizal Genomics Consortium"/>
            <person name="Kohler A."/>
            <person name="Kuo A."/>
            <person name="Nagy L.G."/>
            <person name="Floudas D."/>
            <person name="Copeland A."/>
            <person name="Barry K.W."/>
            <person name="Cichocki N."/>
            <person name="Veneault-Fourrey C."/>
            <person name="LaButti K."/>
            <person name="Lindquist E.A."/>
            <person name="Lipzen A."/>
            <person name="Lundell T."/>
            <person name="Morin E."/>
            <person name="Murat C."/>
            <person name="Riley R."/>
            <person name="Ohm R."/>
            <person name="Sun H."/>
            <person name="Tunlid A."/>
            <person name="Henrissat B."/>
            <person name="Grigoriev I.V."/>
            <person name="Hibbett D.S."/>
            <person name="Martin F."/>
        </authorList>
    </citation>
    <scope>NUCLEOTIDE SEQUENCE [LARGE SCALE GENOMIC DNA]</scope>
    <source>
        <strain evidence="2">F 1598</strain>
    </source>
</reference>
<reference evidence="1 2" key="1">
    <citation type="submission" date="2014-04" db="EMBL/GenBank/DDBJ databases">
        <authorList>
            <consortium name="DOE Joint Genome Institute"/>
            <person name="Kuo A."/>
            <person name="Tarkka M."/>
            <person name="Buscot F."/>
            <person name="Kohler A."/>
            <person name="Nagy L.G."/>
            <person name="Floudas D."/>
            <person name="Copeland A."/>
            <person name="Barry K.W."/>
            <person name="Cichocki N."/>
            <person name="Veneault-Fourrey C."/>
            <person name="LaButti K."/>
            <person name="Lindquist E.A."/>
            <person name="Lipzen A."/>
            <person name="Lundell T."/>
            <person name="Morin E."/>
            <person name="Murat C."/>
            <person name="Sun H."/>
            <person name="Tunlid A."/>
            <person name="Henrissat B."/>
            <person name="Grigoriev I.V."/>
            <person name="Hibbett D.S."/>
            <person name="Martin F."/>
            <person name="Nordberg H.P."/>
            <person name="Cantor M.N."/>
            <person name="Hua S.X."/>
        </authorList>
    </citation>
    <scope>NUCLEOTIDE SEQUENCE [LARGE SCALE GENOMIC DNA]</scope>
    <source>
        <strain evidence="1 2">F 1598</strain>
    </source>
</reference>
<dbReference type="SUPFAM" id="SSF52833">
    <property type="entry name" value="Thioredoxin-like"/>
    <property type="match status" value="1"/>
</dbReference>
<dbReference type="Proteomes" id="UP000054166">
    <property type="component" value="Unassembled WGS sequence"/>
</dbReference>
<keyword evidence="2" id="KW-1185">Reference proteome</keyword>
<gene>
    <name evidence="1" type="ORF">PILCRDRAFT_778214</name>
</gene>
<evidence type="ECO:0000313" key="2">
    <source>
        <dbReference type="Proteomes" id="UP000054166"/>
    </source>
</evidence>
<proteinExistence type="predicted"/>
<dbReference type="InterPro" id="IPR036249">
    <property type="entry name" value="Thioredoxin-like_sf"/>
</dbReference>
<evidence type="ECO:0000313" key="1">
    <source>
        <dbReference type="EMBL" id="KIM85418.1"/>
    </source>
</evidence>
<name>A0A0C3BGJ9_PILCF</name>
<accession>A0A0C3BGJ9</accession>
<dbReference type="AlphaFoldDB" id="A0A0C3BGJ9"/>
<dbReference type="InParanoid" id="A0A0C3BGJ9"/>
<dbReference type="OrthoDB" id="412788at2759"/>
<sequence length="266" mass="29814">MSKPVLYTYSMSVWAAVPELALIELGYTEKDVEKKTVNLREGENFNPAFLKINPNATVPASTAEVTKYLVQNAKSQIKAGSSLIAKIHEDLYDPNFPRLLARDDDELSAKAGGFQHDFLANRQKALDKYSVTEDAAVHKEFYDNKLAGNAHVLSIYQSKVTDDVKNGFFEQSKAHWDALRSFILDILPAHLPNSGFIGGAKPGEDDFHVAAWLARIASVSGAKRTEEGFEELEKEVGVPIPERVAKYWNAWIQRESWKMVYQDGLH</sequence>
<dbReference type="HOGENOM" id="CLU_063115_1_0_1"/>
<dbReference type="EMBL" id="KN832985">
    <property type="protein sequence ID" value="KIM85418.1"/>
    <property type="molecule type" value="Genomic_DNA"/>
</dbReference>
<dbReference type="Gene3D" id="3.40.30.10">
    <property type="entry name" value="Glutaredoxin"/>
    <property type="match status" value="1"/>
</dbReference>
<dbReference type="STRING" id="765440.A0A0C3BGJ9"/>
<protein>
    <submittedName>
        <fullName evidence="1">Uncharacterized protein</fullName>
    </submittedName>
</protein>
<organism evidence="1 2">
    <name type="scientific">Piloderma croceum (strain F 1598)</name>
    <dbReference type="NCBI Taxonomy" id="765440"/>
    <lineage>
        <taxon>Eukaryota</taxon>
        <taxon>Fungi</taxon>
        <taxon>Dikarya</taxon>
        <taxon>Basidiomycota</taxon>
        <taxon>Agaricomycotina</taxon>
        <taxon>Agaricomycetes</taxon>
        <taxon>Agaricomycetidae</taxon>
        <taxon>Atheliales</taxon>
        <taxon>Atheliaceae</taxon>
        <taxon>Piloderma</taxon>
    </lineage>
</organism>